<dbReference type="KEGG" id="pcm:AY601_1611"/>
<organism evidence="1 2">
    <name type="scientific">Pedobacter cryoconitis</name>
    <dbReference type="NCBI Taxonomy" id="188932"/>
    <lineage>
        <taxon>Bacteria</taxon>
        <taxon>Pseudomonadati</taxon>
        <taxon>Bacteroidota</taxon>
        <taxon>Sphingobacteriia</taxon>
        <taxon>Sphingobacteriales</taxon>
        <taxon>Sphingobacteriaceae</taxon>
        <taxon>Pedobacter</taxon>
    </lineage>
</organism>
<dbReference type="Proteomes" id="UP000071561">
    <property type="component" value="Chromosome"/>
</dbReference>
<dbReference type="RefSeq" id="WP_068398915.1">
    <property type="nucleotide sequence ID" value="NZ_CP014504.1"/>
</dbReference>
<dbReference type="OrthoDB" id="621150at2"/>
<dbReference type="PROSITE" id="PS51257">
    <property type="entry name" value="PROKAR_LIPOPROTEIN"/>
    <property type="match status" value="1"/>
</dbReference>
<reference evidence="1 2" key="1">
    <citation type="submission" date="2016-03" db="EMBL/GenBank/DDBJ databases">
        <title>Complete genome sequence of Pedobacter cryoconitis PAMC 27485.</title>
        <authorList>
            <person name="Lee J."/>
            <person name="Kim O.-S."/>
        </authorList>
    </citation>
    <scope>NUCLEOTIDE SEQUENCE [LARGE SCALE GENOMIC DNA]</scope>
    <source>
        <strain evidence="1 2">PAMC 27485</strain>
    </source>
</reference>
<evidence type="ECO:0008006" key="3">
    <source>
        <dbReference type="Google" id="ProtNLM"/>
    </source>
</evidence>
<evidence type="ECO:0000313" key="1">
    <source>
        <dbReference type="EMBL" id="AMP98526.1"/>
    </source>
</evidence>
<sequence length="514" mass="57836">MKIGKTLGFVKITGVSWLLIIATACNNSKSVVPTDPFVDGKFNPYDQELGKRVEAYHSSVAPNNANSKSGNPALYIDFSSGINKAFADAGIKDMMTNCFNTVLAQKFDVYKLGANKITPLNITNTTELGQQVSDPAQYADIWAPIQSAVEKIVDGNNDALLITDFEEWQKNSEVTNTAFLKIPFSKWIGKGNTIHFFIADYKEGTVAKHLYFTIFNCGNPNESSMISKLESKLGPLTTRFDLSNKSYKLRTAYPGEKAGGLFYDPSGKSDHAKNVLDLKDNYINGLKNGNHFEFYPLGVDWNTIAQLHTTYAGQNQFNDFFRKLYIDLSNEDSYTFGDFDVKTSDITADFERYAKTAEVKKHKPKLVKGSDGQDKFADQENDVFVLAGYHTDGKLKEQWIYKPEPVIPLDEVFILNKPLFKNTKNQDHKNVEFGVSFDPKFNLKNIQDPNGIVKVDIVLNTAIPNLSNVKLSKFQWVNAKHVPNIALYESIKNTLQEVKPTNKVIYSYYIKTQQ</sequence>
<dbReference type="EMBL" id="CP014504">
    <property type="protein sequence ID" value="AMP98526.1"/>
    <property type="molecule type" value="Genomic_DNA"/>
</dbReference>
<evidence type="ECO:0000313" key="2">
    <source>
        <dbReference type="Proteomes" id="UP000071561"/>
    </source>
</evidence>
<name>A0A127VAZ3_9SPHI</name>
<dbReference type="PATRIC" id="fig|188932.3.peg.1677"/>
<proteinExistence type="predicted"/>
<accession>A0A127VAZ3</accession>
<gene>
    <name evidence="1" type="ORF">AY601_1611</name>
</gene>
<dbReference type="AlphaFoldDB" id="A0A127VAZ3"/>
<keyword evidence="2" id="KW-1185">Reference proteome</keyword>
<protein>
    <recommendedName>
        <fullName evidence="3">Lipoprotein</fullName>
    </recommendedName>
</protein>